<accession>A0A9N9C4R1</accession>
<feature type="domain" description="Programmed cell death protein 2 C-terminal" evidence="2">
    <location>
        <begin position="414"/>
        <end position="537"/>
    </location>
</feature>
<dbReference type="OrthoDB" id="443682at2759"/>
<protein>
    <submittedName>
        <fullName evidence="3">4546_t:CDS:1</fullName>
    </submittedName>
</protein>
<dbReference type="AlphaFoldDB" id="A0A9N9C4R1"/>
<dbReference type="InterPro" id="IPR007320">
    <property type="entry name" value="PDCD2_C"/>
</dbReference>
<dbReference type="PANTHER" id="PTHR47524">
    <property type="entry name" value="20S RRNA ACCUMULATION PROTEIN 4"/>
    <property type="match status" value="1"/>
</dbReference>
<evidence type="ECO:0000313" key="4">
    <source>
        <dbReference type="Proteomes" id="UP000789508"/>
    </source>
</evidence>
<dbReference type="EMBL" id="CAJVPS010003313">
    <property type="protein sequence ID" value="CAG8586430.1"/>
    <property type="molecule type" value="Genomic_DNA"/>
</dbReference>
<reference evidence="3" key="1">
    <citation type="submission" date="2021-06" db="EMBL/GenBank/DDBJ databases">
        <authorList>
            <person name="Kallberg Y."/>
            <person name="Tangrot J."/>
            <person name="Rosling A."/>
        </authorList>
    </citation>
    <scope>NUCLEOTIDE SEQUENCE</scope>
    <source>
        <strain evidence="3">FL130A</strain>
    </source>
</reference>
<feature type="region of interest" description="Disordered" evidence="1">
    <location>
        <begin position="1"/>
        <end position="31"/>
    </location>
</feature>
<sequence>MSKQERKNKSSSKKSNQNQKRNYNLKIHALNEKSSTNYSRYDASPLSMSSSSSFLLPTNNTIDQTVSSSIISIKPKPSKNTHVISSSLQVTKTLLGVPDGNIPTNHDTDPYVTKIGGIPNWLASSSSTSSPELSRSSMPSFDVAICGNCGKEMFLLFQGYVPLDRSSYDRVIYVWGCNQKRCMRKSGSFRAIRAHQLNKEYAQQLRQDKEKYANAIVPPAFNLKELISSIDNHDNHSNIASLSVPSIEDTTTTNDYEYPRLESTVHRKISEISPSKNEILPNNHKKSDSLAPSKNWSQIVSEGVTTNYNKDEKASPHDINDLSDRIQKLGLVVDSSSDFLSYKEWPRSIPYFPAQYLYITEEILGNTQSSSLLKKYEHYLNYEDYNNYEADGDRNLGEWAGEKYEKSVLPKGVDKAFRKFSERVAEWPDQCVRYEFGGQPLLYNQNYLTRIPPCKNCGKDRVFEFQLMPNILYALSTSHYAKVQGDDHNNIYQFDLGMEWGTVMIFTCMNDCNNHANDVNENNNTKTSYYEEYVFVQYEDL</sequence>
<dbReference type="PANTHER" id="PTHR47524:SF1">
    <property type="entry name" value="20S RRNA ACCUMULATION PROTEIN 4"/>
    <property type="match status" value="1"/>
</dbReference>
<dbReference type="Pfam" id="PF04194">
    <property type="entry name" value="PDCD2_C"/>
    <property type="match status" value="1"/>
</dbReference>
<comment type="caution">
    <text evidence="3">The sequence shown here is derived from an EMBL/GenBank/DDBJ whole genome shotgun (WGS) entry which is preliminary data.</text>
</comment>
<dbReference type="GO" id="GO:0030490">
    <property type="term" value="P:maturation of SSU-rRNA"/>
    <property type="evidence" value="ECO:0007669"/>
    <property type="project" value="TreeGrafter"/>
</dbReference>
<dbReference type="Proteomes" id="UP000789508">
    <property type="component" value="Unassembled WGS sequence"/>
</dbReference>
<organism evidence="3 4">
    <name type="scientific">Ambispora leptoticha</name>
    <dbReference type="NCBI Taxonomy" id="144679"/>
    <lineage>
        <taxon>Eukaryota</taxon>
        <taxon>Fungi</taxon>
        <taxon>Fungi incertae sedis</taxon>
        <taxon>Mucoromycota</taxon>
        <taxon>Glomeromycotina</taxon>
        <taxon>Glomeromycetes</taxon>
        <taxon>Archaeosporales</taxon>
        <taxon>Ambisporaceae</taxon>
        <taxon>Ambispora</taxon>
    </lineage>
</organism>
<name>A0A9N9C4R1_9GLOM</name>
<keyword evidence="4" id="KW-1185">Reference proteome</keyword>
<dbReference type="GO" id="GO:0005737">
    <property type="term" value="C:cytoplasm"/>
    <property type="evidence" value="ECO:0007669"/>
    <property type="project" value="InterPro"/>
</dbReference>
<proteinExistence type="predicted"/>
<gene>
    <name evidence="3" type="ORF">ALEPTO_LOCUS7505</name>
</gene>
<evidence type="ECO:0000259" key="2">
    <source>
        <dbReference type="Pfam" id="PF04194"/>
    </source>
</evidence>
<evidence type="ECO:0000313" key="3">
    <source>
        <dbReference type="EMBL" id="CAG8586430.1"/>
    </source>
</evidence>
<feature type="compositionally biased region" description="Low complexity" evidence="1">
    <location>
        <begin position="13"/>
        <end position="24"/>
    </location>
</feature>
<evidence type="ECO:0000256" key="1">
    <source>
        <dbReference type="SAM" id="MobiDB-lite"/>
    </source>
</evidence>